<dbReference type="GO" id="GO:0005634">
    <property type="term" value="C:nucleus"/>
    <property type="evidence" value="ECO:0007669"/>
    <property type="project" value="UniProtKB-SubCell"/>
</dbReference>
<reference evidence="8 9" key="1">
    <citation type="journal article" date="2020" name="bioRxiv">
        <title>Sequence and annotation of 42 cannabis genomes reveals extensive copy number variation in cannabinoid synthesis and pathogen resistance genes.</title>
        <authorList>
            <person name="Mckernan K.J."/>
            <person name="Helbert Y."/>
            <person name="Kane L.T."/>
            <person name="Ebling H."/>
            <person name="Zhang L."/>
            <person name="Liu B."/>
            <person name="Eaton Z."/>
            <person name="Mclaughlin S."/>
            <person name="Kingan S."/>
            <person name="Baybayan P."/>
            <person name="Concepcion G."/>
            <person name="Jordan M."/>
            <person name="Riva A."/>
            <person name="Barbazuk W."/>
            <person name="Harkins T."/>
        </authorList>
    </citation>
    <scope>NUCLEOTIDE SEQUENCE [LARGE SCALE GENOMIC DNA]</scope>
    <source>
        <strain evidence="9">cv. Jamaican Lion 4</strain>
        <tissue evidence="8">Leaf</tissue>
    </source>
</reference>
<feature type="domain" description="MBD" evidence="7">
    <location>
        <begin position="1"/>
        <end position="70"/>
    </location>
</feature>
<feature type="compositionally biased region" description="Basic and acidic residues" evidence="6">
    <location>
        <begin position="511"/>
        <end position="522"/>
    </location>
</feature>
<keyword evidence="4" id="KW-0804">Transcription</keyword>
<evidence type="ECO:0000313" key="8">
    <source>
        <dbReference type="EMBL" id="KAF4371766.1"/>
    </source>
</evidence>
<evidence type="ECO:0000259" key="7">
    <source>
        <dbReference type="PROSITE" id="PS50982"/>
    </source>
</evidence>
<dbReference type="SUPFAM" id="SSF54171">
    <property type="entry name" value="DNA-binding domain"/>
    <property type="match status" value="1"/>
</dbReference>
<evidence type="ECO:0000256" key="3">
    <source>
        <dbReference type="ARBA" id="ARBA00023125"/>
    </source>
</evidence>
<gene>
    <name evidence="8" type="ORF">F8388_023079</name>
</gene>
<dbReference type="Proteomes" id="UP000525078">
    <property type="component" value="Unassembled WGS sequence"/>
</dbReference>
<feature type="region of interest" description="Disordered" evidence="6">
    <location>
        <begin position="1"/>
        <end position="38"/>
    </location>
</feature>
<keyword evidence="5" id="KW-0539">Nucleus</keyword>
<feature type="region of interest" description="Disordered" evidence="6">
    <location>
        <begin position="495"/>
        <end position="522"/>
    </location>
</feature>
<feature type="region of interest" description="Disordered" evidence="6">
    <location>
        <begin position="347"/>
        <end position="386"/>
    </location>
</feature>
<feature type="compositionally biased region" description="Basic and acidic residues" evidence="6">
    <location>
        <begin position="20"/>
        <end position="30"/>
    </location>
</feature>
<organism evidence="8 9">
    <name type="scientific">Cannabis sativa</name>
    <name type="common">Hemp</name>
    <name type="synonym">Marijuana</name>
    <dbReference type="NCBI Taxonomy" id="3483"/>
    <lineage>
        <taxon>Eukaryota</taxon>
        <taxon>Viridiplantae</taxon>
        <taxon>Streptophyta</taxon>
        <taxon>Embryophyta</taxon>
        <taxon>Tracheophyta</taxon>
        <taxon>Spermatophyta</taxon>
        <taxon>Magnoliopsida</taxon>
        <taxon>eudicotyledons</taxon>
        <taxon>Gunneridae</taxon>
        <taxon>Pentapetalae</taxon>
        <taxon>rosids</taxon>
        <taxon>fabids</taxon>
        <taxon>Rosales</taxon>
        <taxon>Cannabaceae</taxon>
        <taxon>Cannabis</taxon>
    </lineage>
</organism>
<evidence type="ECO:0000256" key="6">
    <source>
        <dbReference type="SAM" id="MobiDB-lite"/>
    </source>
</evidence>
<comment type="subcellular location">
    <subcellularLocation>
        <location evidence="1">Nucleus</location>
    </subcellularLocation>
</comment>
<feature type="compositionally biased region" description="Basic residues" evidence="6">
    <location>
        <begin position="611"/>
        <end position="628"/>
    </location>
</feature>
<dbReference type="InterPro" id="IPR001739">
    <property type="entry name" value="Methyl_CpG_DNA-bd"/>
</dbReference>
<feature type="compositionally biased region" description="Basic and acidic residues" evidence="6">
    <location>
        <begin position="353"/>
        <end position="370"/>
    </location>
</feature>
<dbReference type="InterPro" id="IPR038945">
    <property type="entry name" value="MBD13-like"/>
</dbReference>
<dbReference type="GO" id="GO:0003677">
    <property type="term" value="F:DNA binding"/>
    <property type="evidence" value="ECO:0007669"/>
    <property type="project" value="UniProtKB-KW"/>
</dbReference>
<evidence type="ECO:0000256" key="1">
    <source>
        <dbReference type="ARBA" id="ARBA00004123"/>
    </source>
</evidence>
<sequence>MPEPKSHDGLPPGWKVKVKVRPDGRKKDKYYSAPSNGPTFNSRVEALRYLGTPLNNHDQLKKKNKATSKQAQKIQYTDPFSKNVFHSMKAVIQYVETEEQGMVAQNTKGSTEKDLEDNRTFSTSVIQQSAVSKARRHINFSQSSNMNDIEQEEQQHSSTQLLAPSEHEDQCKVFTYLSKALTSLSYISVLISVSSNYLGNEMKMSETGVAMSNSDLQEAQVQEPKRGEGGNAVSPAKKYLKDQLINPENEKAEHGLCKSKKEKVPELPRRASKRLAGLEVDPVPELRPRTRARRAAVEESCDEVAGLEEDPMPELKPRTRARRAAVEQSCDEVAELELDPVPELKPRTRARRAAVEQSRDKVAGTDKDSAHGNGVTNTSKTAESEEQVGNVEAIINCSKNQGSHGCSLASENPRCEQQRNVESGDTKLGFPIDLPFHELLTDPCIAFAIRTLTGINFGCSESSEVLPGSITSSEHFSVNMASDMFKVETDNMVGTKGGSSKTFPSGNISSLEEHSESETRADEKLLSPIELPSEESWQDPCIEFAIKTLTDDIPENYEQNIQQYFEQQLSLGGPGQSDHNTSLIDKFCQAEYSRQPFHNVVEKPAPELMHKRTASNRQSSRRSVRNKN</sequence>
<dbReference type="PANTHER" id="PTHR34067">
    <property type="entry name" value="OS04G0193200 PROTEIN"/>
    <property type="match status" value="1"/>
</dbReference>
<keyword evidence="2" id="KW-0805">Transcription regulation</keyword>
<feature type="region of interest" description="Disordered" evidence="6">
    <location>
        <begin position="606"/>
        <end position="628"/>
    </location>
</feature>
<evidence type="ECO:0000256" key="4">
    <source>
        <dbReference type="ARBA" id="ARBA00023163"/>
    </source>
</evidence>
<evidence type="ECO:0000256" key="5">
    <source>
        <dbReference type="ARBA" id="ARBA00023242"/>
    </source>
</evidence>
<dbReference type="Gene3D" id="3.30.890.10">
    <property type="entry name" value="Methyl-cpg-binding Protein 2, Chain A"/>
    <property type="match status" value="1"/>
</dbReference>
<dbReference type="EMBL" id="JAATIP010000108">
    <property type="protein sequence ID" value="KAF4371766.1"/>
    <property type="molecule type" value="Genomic_DNA"/>
</dbReference>
<accession>A0A7J6FM21</accession>
<dbReference type="AlphaFoldDB" id="A0A7J6FM21"/>
<dbReference type="InterPro" id="IPR016177">
    <property type="entry name" value="DNA-bd_dom_sf"/>
</dbReference>
<name>A0A7J6FM21_CANSA</name>
<dbReference type="Pfam" id="PF01429">
    <property type="entry name" value="MBD"/>
    <property type="match status" value="1"/>
</dbReference>
<keyword evidence="3" id="KW-0238">DNA-binding</keyword>
<protein>
    <recommendedName>
        <fullName evidence="7">MBD domain-containing protein</fullName>
    </recommendedName>
</protein>
<evidence type="ECO:0000313" key="9">
    <source>
        <dbReference type="Proteomes" id="UP000525078"/>
    </source>
</evidence>
<dbReference type="PROSITE" id="PS50982">
    <property type="entry name" value="MBD"/>
    <property type="match status" value="1"/>
</dbReference>
<evidence type="ECO:0000256" key="2">
    <source>
        <dbReference type="ARBA" id="ARBA00023015"/>
    </source>
</evidence>
<dbReference type="PANTHER" id="PTHR34067:SF24">
    <property type="entry name" value="METHYL-CPG-BINDING DOMAIN-CONTAINING PROTEIN 13"/>
    <property type="match status" value="1"/>
</dbReference>
<feature type="compositionally biased region" description="Polar residues" evidence="6">
    <location>
        <begin position="498"/>
        <end position="510"/>
    </location>
</feature>
<proteinExistence type="predicted"/>
<comment type="caution">
    <text evidence="8">The sequence shown here is derived from an EMBL/GenBank/DDBJ whole genome shotgun (WGS) entry which is preliminary data.</text>
</comment>